<feature type="compositionally biased region" description="Low complexity" evidence="1">
    <location>
        <begin position="995"/>
        <end position="1007"/>
    </location>
</feature>
<dbReference type="InterPro" id="IPR029062">
    <property type="entry name" value="Class_I_gatase-like"/>
</dbReference>
<dbReference type="AlphaFoldDB" id="A0A2R5ERY4"/>
<keyword evidence="2" id="KW-0812">Transmembrane</keyword>
<proteinExistence type="predicted"/>
<feature type="transmembrane region" description="Helical" evidence="2">
    <location>
        <begin position="6"/>
        <end position="25"/>
    </location>
</feature>
<dbReference type="SUPFAM" id="SSF53300">
    <property type="entry name" value="vWA-like"/>
    <property type="match status" value="2"/>
</dbReference>
<reference evidence="4 5" key="1">
    <citation type="submission" date="2017-08" db="EMBL/GenBank/DDBJ databases">
        <title>Substantial Increase in Enzyme Production by Combined Drug-Resistance Mutations in Paenibacillus agaridevorans.</title>
        <authorList>
            <person name="Tanaka Y."/>
            <person name="Funane K."/>
            <person name="Hosaka T."/>
            <person name="Shiwa Y."/>
            <person name="Fujita N."/>
            <person name="Miyazaki T."/>
            <person name="Yoshikawa H."/>
            <person name="Murakami K."/>
            <person name="Kasahara K."/>
            <person name="Inaoka T."/>
            <person name="Hiraga Y."/>
            <person name="Ochi K."/>
        </authorList>
    </citation>
    <scope>NUCLEOTIDE SEQUENCE [LARGE SCALE GENOMIC DNA]</scope>
    <source>
        <strain evidence="4 5">T-3040</strain>
    </source>
</reference>
<evidence type="ECO:0000313" key="4">
    <source>
        <dbReference type="EMBL" id="GBG09452.1"/>
    </source>
</evidence>
<name>A0A2R5ERY4_9BACL</name>
<evidence type="ECO:0000256" key="1">
    <source>
        <dbReference type="SAM" id="MobiDB-lite"/>
    </source>
</evidence>
<dbReference type="InterPro" id="IPR002035">
    <property type="entry name" value="VWF_A"/>
</dbReference>
<evidence type="ECO:0000313" key="5">
    <source>
        <dbReference type="Proteomes" id="UP000245202"/>
    </source>
</evidence>
<comment type="caution">
    <text evidence="4">The sequence shown here is derived from an EMBL/GenBank/DDBJ whole genome shotgun (WGS) entry which is preliminary data.</text>
</comment>
<dbReference type="Pfam" id="PF07090">
    <property type="entry name" value="GATase1_like"/>
    <property type="match status" value="1"/>
</dbReference>
<dbReference type="Proteomes" id="UP000245202">
    <property type="component" value="Unassembled WGS sequence"/>
</dbReference>
<dbReference type="InterPro" id="IPR036465">
    <property type="entry name" value="vWFA_dom_sf"/>
</dbReference>
<keyword evidence="5" id="KW-1185">Reference proteome</keyword>
<dbReference type="PANTHER" id="PTHR37947:SF2">
    <property type="entry name" value="VON WILLEBRAND FACTOR TYPE A"/>
    <property type="match status" value="1"/>
</dbReference>
<feature type="transmembrane region" description="Helical" evidence="2">
    <location>
        <begin position="37"/>
        <end position="57"/>
    </location>
</feature>
<dbReference type="Pfam" id="PF00092">
    <property type="entry name" value="VWA"/>
    <property type="match status" value="1"/>
</dbReference>
<dbReference type="RefSeq" id="WP_108994183.1">
    <property type="nucleotide sequence ID" value="NZ_BDQX01000230.1"/>
</dbReference>
<keyword evidence="2" id="KW-0472">Membrane</keyword>
<dbReference type="EMBL" id="BDQX01000230">
    <property type="protein sequence ID" value="GBG09452.1"/>
    <property type="molecule type" value="Genomic_DNA"/>
</dbReference>
<dbReference type="Gene3D" id="3.40.50.880">
    <property type="match status" value="2"/>
</dbReference>
<feature type="compositionally biased region" description="Basic and acidic residues" evidence="1">
    <location>
        <begin position="970"/>
        <end position="983"/>
    </location>
</feature>
<dbReference type="Gene3D" id="3.40.50.410">
    <property type="entry name" value="von Willebrand factor, type A domain"/>
    <property type="match status" value="1"/>
</dbReference>
<dbReference type="SMART" id="SM00327">
    <property type="entry name" value="VWA"/>
    <property type="match status" value="2"/>
</dbReference>
<gene>
    <name evidence="4" type="ORF">PAT3040_04098</name>
</gene>
<dbReference type="PANTHER" id="PTHR37947">
    <property type="entry name" value="BLL2462 PROTEIN"/>
    <property type="match status" value="1"/>
</dbReference>
<keyword evidence="2" id="KW-1133">Transmembrane helix</keyword>
<feature type="compositionally biased region" description="Low complexity" evidence="1">
    <location>
        <begin position="932"/>
        <end position="944"/>
    </location>
</feature>
<dbReference type="PROSITE" id="PS50234">
    <property type="entry name" value="VWFA"/>
    <property type="match status" value="1"/>
</dbReference>
<dbReference type="InterPro" id="IPR010768">
    <property type="entry name" value="GATase1-like"/>
</dbReference>
<accession>A0A2R5ERY4</accession>
<feature type="domain" description="VWFA" evidence="3">
    <location>
        <begin position="411"/>
        <end position="576"/>
    </location>
</feature>
<evidence type="ECO:0000259" key="3">
    <source>
        <dbReference type="PROSITE" id="PS50234"/>
    </source>
</evidence>
<dbReference type="CDD" id="cd00198">
    <property type="entry name" value="vWFA"/>
    <property type="match status" value="1"/>
</dbReference>
<protein>
    <recommendedName>
        <fullName evidence="3">VWFA domain-containing protein</fullName>
    </recommendedName>
</protein>
<evidence type="ECO:0000256" key="2">
    <source>
        <dbReference type="SAM" id="Phobius"/>
    </source>
</evidence>
<feature type="region of interest" description="Disordered" evidence="1">
    <location>
        <begin position="925"/>
        <end position="1029"/>
    </location>
</feature>
<dbReference type="SUPFAM" id="SSF52317">
    <property type="entry name" value="Class I glutamine amidotransferase-like"/>
    <property type="match status" value="1"/>
</dbReference>
<sequence length="1029" mass="111098">MGISVEHALALWLLVAWAAYVIWMFRTASRLSGARKVAAISIRSIILLLIVLLLAQVQPYRTQEQRNVVFVADRSASMNEDPRIGQWIAEAWRDKDNSDAGGIVSFGLSAVVDRGLTSEALAEEDNYRFRTGLSDGYTDLAKGLQLAAAMLREQGGGRLVVLSDGSENSGDAIRAARMLKDAGIAVDVVPIVSSLKRDAALEQLKVPSSLKQGETFGFEITIKSTFSGEAELRIYQNDQQLSISDLQLEVGDNSFILQSTALEPGFHRFRAEIHVDGDEQAANNSGYAFSRVNGPPKVLIVEGDPGSSVNLEGALASSLIGFDTIEPEQLSQELAEYAAYDSIILNNVPATRIAEKPMEWLGSAVSDYGVGLMMLGGEQSYGLGGYFKTAIEDALPVRMDLEGRKKIPSLGLVLVIDRSGSMSDGKLELAKEAAIRTVELMRDEDTVGVVAFDSAPWWVVEPTKMSNREDVIENIQGIQPEGGTEIYTALESGYQGLLELEAERKHMILLTDGQSGSAGNYSVITDAMNDHLMTLSTVAVGDGADQALLQRLANDAKGRYYFTRDQSTLPAIFSRETVLMTRTYVVDGEFVPAIGSSGEWASLWKEGVPPLQAYIATTSKELAEVALWSPEGDPVLARWQYGSGRTVAWTSDVTGKWSPQWMQWESFPKLFAEWVKWTFPQFDSTPYRVSAEMTGGAGLLKVESSSDAGAGGSTKLGATIEGLAKGGSAEPTELMPVAPGQYEASIGSLQPGAYLAKVGEVSKEGEYVSEGGQTAGLVIPYSPEYRIQDDKGGETLARIASLTGGRELGLEDALLAFRGDKTVRREAYDWTREMLITILLLWLLDIAVRRLSIPWRLLVGQAITRLQLRSKVVGRADGGVAPATTNALQQLKRKAAASSRFYGADDNGKAAGVELTRKQLEEQAKVPTGIGQSTEAKSSSQSASVLDRSGTRSTAPPAQPPSFRGSAPKPDAKQERSQQEHSQHGVSPNKPQPPASQSANPNSSRQQDSTGTMNRLLAAKNRSNNRGGK</sequence>
<organism evidence="4 5">
    <name type="scientific">Paenibacillus agaridevorans</name>
    <dbReference type="NCBI Taxonomy" id="171404"/>
    <lineage>
        <taxon>Bacteria</taxon>
        <taxon>Bacillati</taxon>
        <taxon>Bacillota</taxon>
        <taxon>Bacilli</taxon>
        <taxon>Bacillales</taxon>
        <taxon>Paenibacillaceae</taxon>
        <taxon>Paenibacillus</taxon>
    </lineage>
</organism>